<keyword evidence="2" id="KW-1185">Reference proteome</keyword>
<evidence type="ECO:0000313" key="1">
    <source>
        <dbReference type="EMBL" id="AGB45133.1"/>
    </source>
</evidence>
<accession>L0KM14</accession>
<gene>
    <name evidence="1" type="ordered locus">Mesau_02725</name>
</gene>
<name>L0KM14_MESAW</name>
<dbReference type="Proteomes" id="UP000010998">
    <property type="component" value="Chromosome"/>
</dbReference>
<sequence length="66" mass="7529">MRSDWNSAAVAVAANNGYGGGYYRPPRTAYGVAWDQFYEQNYALMWRCRDKATGRFVDDFYCNGSP</sequence>
<evidence type="ECO:0000313" key="2">
    <source>
        <dbReference type="Proteomes" id="UP000010998"/>
    </source>
</evidence>
<proteinExistence type="predicted"/>
<reference evidence="2" key="1">
    <citation type="submission" date="2012-02" db="EMBL/GenBank/DDBJ databases">
        <title>Complete sequence of Mesorhizobium australicum WSM2073.</title>
        <authorList>
            <person name="Lucas S."/>
            <person name="Han J."/>
            <person name="Lapidus A."/>
            <person name="Cheng J.-F."/>
            <person name="Goodwin L."/>
            <person name="Pitluck S."/>
            <person name="Peters L."/>
            <person name="Gu W."/>
            <person name="Detter J.C."/>
            <person name="Han C."/>
            <person name="Tapia R."/>
            <person name="Land M."/>
            <person name="Hauser L."/>
            <person name="Kyrpides N."/>
            <person name="Ivanova N."/>
            <person name="Pagani I."/>
            <person name="Reeve W.G."/>
            <person name="Howieson J.G."/>
            <person name="Tiwari R.P."/>
            <person name="O'Hara G.W."/>
            <person name="Atkins C.A."/>
            <person name="Ronson C.W."/>
            <person name="Nandasena K.G."/>
            <person name="Woyke T."/>
        </authorList>
    </citation>
    <scope>NUCLEOTIDE SEQUENCE [LARGE SCALE GENOMIC DNA]</scope>
    <source>
        <strain evidence="2">LMG 24608 / HAMBI 3006 / WSM2073</strain>
    </source>
</reference>
<protein>
    <submittedName>
        <fullName evidence="1">Uncharacterized protein</fullName>
    </submittedName>
</protein>
<organism evidence="1 2">
    <name type="scientific">Mesorhizobium australicum (strain HAMBI 3006 / LMG 24608 / WSM2073)</name>
    <dbReference type="NCBI Taxonomy" id="754035"/>
    <lineage>
        <taxon>Bacteria</taxon>
        <taxon>Pseudomonadati</taxon>
        <taxon>Pseudomonadota</taxon>
        <taxon>Alphaproteobacteria</taxon>
        <taxon>Hyphomicrobiales</taxon>
        <taxon>Phyllobacteriaceae</taxon>
        <taxon>Mesorhizobium</taxon>
    </lineage>
</organism>
<dbReference type="HOGENOM" id="CLU_2826110_0_0_5"/>
<dbReference type="EMBL" id="CP003358">
    <property type="protein sequence ID" value="AGB45133.1"/>
    <property type="molecule type" value="Genomic_DNA"/>
</dbReference>
<dbReference type="AlphaFoldDB" id="L0KM14"/>
<dbReference type="KEGG" id="mam:Mesau_02725"/>
<dbReference type="eggNOG" id="ENOG502ZY3Z">
    <property type="taxonomic scope" value="Bacteria"/>
</dbReference>